<keyword evidence="1" id="KW-0233">DNA recombination</keyword>
<sequence length="568" mass="64316">MLLKPWRSLLSDLKLPDENWSTAFERFIVDASVEVKRTISGFQYYHECQSAAKQARNSSRGDAEEFGGIEAESIVDDDVLAKDSYTEENLGKLLAMTHGPRDVMYAEMAILHAVEAGIFKRDHNVEEWDAKIAKRGVSRDNPPPLRIILSGEGGTGKSKVIQTITEAFHQRGASSLLVKAAYTGIAASLISGKTTHTICMLSQKLDKMSAERKKQLESEWSEKKYLIIDEYSMISKPFLAKISKRISIAKTNAVDGTSFGGISVILCGDHHQFPPVACRASDTLYWPCEQRESNESQTSGQIFQEFKDVVKLTEQMRVTDLIWLAFLQNLRYGCIQEEDLIMLHRQILNTVHCPPTDFSTDPWKNASLVTPRHAVHIRWNTEATERHCEMTPAINFMCSAKDKAKATGLRKLTLSEQIKVAKTLRPRDRSKMETTEKPATGCHARGRNEDERVIPIEPSVETFTIHPMDQFEKAKPTTVHRSQFPITAAYAFTDYHAQGQSITLFNLYVALSRSSGRDTIRLLRDFNDEIFLTSHNPAVLDEDDRLDILDMKTKEWWAKTLQSSRKID</sequence>
<dbReference type="GO" id="GO:0043139">
    <property type="term" value="F:5'-3' DNA helicase activity"/>
    <property type="evidence" value="ECO:0007669"/>
    <property type="project" value="UniProtKB-EC"/>
</dbReference>
<dbReference type="Pfam" id="PF05970">
    <property type="entry name" value="PIF1"/>
    <property type="match status" value="1"/>
</dbReference>
<dbReference type="GO" id="GO:0016887">
    <property type="term" value="F:ATP hydrolysis activity"/>
    <property type="evidence" value="ECO:0007669"/>
    <property type="project" value="RHEA"/>
</dbReference>
<feature type="domain" description="DNA helicase Pif1-like DEAD-box helicase" evidence="3">
    <location>
        <begin position="147"/>
        <end position="320"/>
    </location>
</feature>
<dbReference type="Gene3D" id="3.40.50.300">
    <property type="entry name" value="P-loop containing nucleotide triphosphate hydrolases"/>
    <property type="match status" value="1"/>
</dbReference>
<keyword evidence="1" id="KW-0234">DNA repair</keyword>
<feature type="compositionally biased region" description="Basic and acidic residues" evidence="2">
    <location>
        <begin position="426"/>
        <end position="436"/>
    </location>
</feature>
<feature type="region of interest" description="Disordered" evidence="2">
    <location>
        <begin position="426"/>
        <end position="445"/>
    </location>
</feature>
<evidence type="ECO:0000256" key="1">
    <source>
        <dbReference type="RuleBase" id="RU363044"/>
    </source>
</evidence>
<dbReference type="PANTHER" id="PTHR47642">
    <property type="entry name" value="ATP-DEPENDENT DNA HELICASE"/>
    <property type="match status" value="1"/>
</dbReference>
<keyword evidence="1" id="KW-0347">Helicase</keyword>
<dbReference type="InterPro" id="IPR010285">
    <property type="entry name" value="DNA_helicase_pif1-like_DEAD"/>
</dbReference>
<proteinExistence type="inferred from homology"/>
<keyword evidence="5" id="KW-1185">Reference proteome</keyword>
<comment type="catalytic activity">
    <reaction evidence="1">
        <text>ATP + H2O = ADP + phosphate + H(+)</text>
        <dbReference type="Rhea" id="RHEA:13065"/>
        <dbReference type="ChEBI" id="CHEBI:15377"/>
        <dbReference type="ChEBI" id="CHEBI:15378"/>
        <dbReference type="ChEBI" id="CHEBI:30616"/>
        <dbReference type="ChEBI" id="CHEBI:43474"/>
        <dbReference type="ChEBI" id="CHEBI:456216"/>
        <dbReference type="EC" id="5.6.2.3"/>
    </reaction>
</comment>
<dbReference type="GO" id="GO:0006281">
    <property type="term" value="P:DNA repair"/>
    <property type="evidence" value="ECO:0007669"/>
    <property type="project" value="UniProtKB-KW"/>
</dbReference>
<dbReference type="EMBL" id="SGPL01000535">
    <property type="protein sequence ID" value="THH11044.1"/>
    <property type="molecule type" value="Genomic_DNA"/>
</dbReference>
<dbReference type="Proteomes" id="UP000310158">
    <property type="component" value="Unassembled WGS sequence"/>
</dbReference>
<dbReference type="EC" id="5.6.2.3" evidence="1"/>
<comment type="similarity">
    <text evidence="1">Belongs to the helicase family.</text>
</comment>
<dbReference type="OrthoDB" id="2986975at2759"/>
<comment type="cofactor">
    <cofactor evidence="1">
        <name>Mg(2+)</name>
        <dbReference type="ChEBI" id="CHEBI:18420"/>
    </cofactor>
</comment>
<keyword evidence="1" id="KW-0227">DNA damage</keyword>
<keyword evidence="1" id="KW-0547">Nucleotide-binding</keyword>
<evidence type="ECO:0000256" key="2">
    <source>
        <dbReference type="SAM" id="MobiDB-lite"/>
    </source>
</evidence>
<protein>
    <recommendedName>
        <fullName evidence="1">ATP-dependent DNA helicase</fullName>
        <ecNumber evidence="1">5.6.2.3</ecNumber>
    </recommendedName>
</protein>
<dbReference type="GO" id="GO:0000723">
    <property type="term" value="P:telomere maintenance"/>
    <property type="evidence" value="ECO:0007669"/>
    <property type="project" value="InterPro"/>
</dbReference>
<organism evidence="4 5">
    <name type="scientific">Bondarzewia mesenterica</name>
    <dbReference type="NCBI Taxonomy" id="1095465"/>
    <lineage>
        <taxon>Eukaryota</taxon>
        <taxon>Fungi</taxon>
        <taxon>Dikarya</taxon>
        <taxon>Basidiomycota</taxon>
        <taxon>Agaricomycotina</taxon>
        <taxon>Agaricomycetes</taxon>
        <taxon>Russulales</taxon>
        <taxon>Bondarzewiaceae</taxon>
        <taxon>Bondarzewia</taxon>
    </lineage>
</organism>
<dbReference type="InterPro" id="IPR027417">
    <property type="entry name" value="P-loop_NTPase"/>
</dbReference>
<accession>A0A4S4LGI0</accession>
<name>A0A4S4LGI0_9AGAM</name>
<dbReference type="SUPFAM" id="SSF52540">
    <property type="entry name" value="P-loop containing nucleoside triphosphate hydrolases"/>
    <property type="match status" value="2"/>
</dbReference>
<dbReference type="InterPro" id="IPR051055">
    <property type="entry name" value="PIF1_helicase"/>
</dbReference>
<evidence type="ECO:0000313" key="4">
    <source>
        <dbReference type="EMBL" id="THH11044.1"/>
    </source>
</evidence>
<dbReference type="AlphaFoldDB" id="A0A4S4LGI0"/>
<evidence type="ECO:0000259" key="3">
    <source>
        <dbReference type="Pfam" id="PF05970"/>
    </source>
</evidence>
<evidence type="ECO:0000313" key="5">
    <source>
        <dbReference type="Proteomes" id="UP000310158"/>
    </source>
</evidence>
<keyword evidence="1" id="KW-0067">ATP-binding</keyword>
<dbReference type="GO" id="GO:0006310">
    <property type="term" value="P:DNA recombination"/>
    <property type="evidence" value="ECO:0007669"/>
    <property type="project" value="UniProtKB-KW"/>
</dbReference>
<dbReference type="GO" id="GO:0005524">
    <property type="term" value="F:ATP binding"/>
    <property type="evidence" value="ECO:0007669"/>
    <property type="project" value="UniProtKB-KW"/>
</dbReference>
<gene>
    <name evidence="4" type="ORF">EW146_g8174</name>
</gene>
<reference evidence="4 5" key="1">
    <citation type="submission" date="2019-02" db="EMBL/GenBank/DDBJ databases">
        <title>Genome sequencing of the rare red list fungi Bondarzewia mesenterica.</title>
        <authorList>
            <person name="Buettner E."/>
            <person name="Kellner H."/>
        </authorList>
    </citation>
    <scope>NUCLEOTIDE SEQUENCE [LARGE SCALE GENOMIC DNA]</scope>
    <source>
        <strain evidence="4 5">DSM 108281</strain>
    </source>
</reference>
<comment type="caution">
    <text evidence="4">The sequence shown here is derived from an EMBL/GenBank/DDBJ whole genome shotgun (WGS) entry which is preliminary data.</text>
</comment>
<keyword evidence="1" id="KW-0378">Hydrolase</keyword>